<name>A0A4R2NNZ8_9BACL</name>
<dbReference type="RefSeq" id="WP_132747448.1">
    <property type="nucleotide sequence ID" value="NZ_SLXK01000033.1"/>
</dbReference>
<gene>
    <name evidence="1" type="ORF">EV207_13330</name>
</gene>
<dbReference type="Proteomes" id="UP000295416">
    <property type="component" value="Unassembled WGS sequence"/>
</dbReference>
<sequence>MDIFENNKKGSGFNILGGDSTSGHGGYGVGVINLDNISPIIVDPEEGEAFVDMGALHARSQVERRIRFKPDKANVEGGGKLYWLVWLNTERGTDGPFYSGAGAADMIINREIRRGYKVLPDHVNKMDKALKGKVEVGHMDDKSKGILRGFLKSHDEGMWERANEELKRQLDE</sequence>
<comment type="caution">
    <text evidence="1">The sequence shown here is derived from an EMBL/GenBank/DDBJ whole genome shotgun (WGS) entry which is preliminary data.</text>
</comment>
<dbReference type="InterPro" id="IPR014852">
    <property type="entry name" value="YwhD"/>
</dbReference>
<dbReference type="Pfam" id="PF08741">
    <property type="entry name" value="YwhD"/>
    <property type="match status" value="1"/>
</dbReference>
<accession>A0A4R2NNZ8</accession>
<proteinExistence type="predicted"/>
<dbReference type="AlphaFoldDB" id="A0A4R2NNZ8"/>
<keyword evidence="2" id="KW-1185">Reference proteome</keyword>
<evidence type="ECO:0000313" key="2">
    <source>
        <dbReference type="Proteomes" id="UP000295416"/>
    </source>
</evidence>
<organism evidence="1 2">
    <name type="scientific">Scopulibacillus darangshiensis</name>
    <dbReference type="NCBI Taxonomy" id="442528"/>
    <lineage>
        <taxon>Bacteria</taxon>
        <taxon>Bacillati</taxon>
        <taxon>Bacillota</taxon>
        <taxon>Bacilli</taxon>
        <taxon>Bacillales</taxon>
        <taxon>Sporolactobacillaceae</taxon>
        <taxon>Scopulibacillus</taxon>
    </lineage>
</organism>
<reference evidence="1 2" key="1">
    <citation type="submission" date="2019-03" db="EMBL/GenBank/DDBJ databases">
        <title>Genomic Encyclopedia of Type Strains, Phase IV (KMG-IV): sequencing the most valuable type-strain genomes for metagenomic binning, comparative biology and taxonomic classification.</title>
        <authorList>
            <person name="Goeker M."/>
        </authorList>
    </citation>
    <scope>NUCLEOTIDE SEQUENCE [LARGE SCALE GENOMIC DNA]</scope>
    <source>
        <strain evidence="1 2">DSM 19377</strain>
    </source>
</reference>
<dbReference type="EMBL" id="SLXK01000033">
    <property type="protein sequence ID" value="TCP23024.1"/>
    <property type="molecule type" value="Genomic_DNA"/>
</dbReference>
<dbReference type="OrthoDB" id="2374547at2"/>
<evidence type="ECO:0000313" key="1">
    <source>
        <dbReference type="EMBL" id="TCP23024.1"/>
    </source>
</evidence>
<protein>
    <submittedName>
        <fullName evidence="1">YwhD-like protein</fullName>
    </submittedName>
</protein>